<evidence type="ECO:0000256" key="2">
    <source>
        <dbReference type="ARBA" id="ARBA00023284"/>
    </source>
</evidence>
<keyword evidence="6" id="KW-1185">Reference proteome</keyword>
<dbReference type="Pfam" id="PF13098">
    <property type="entry name" value="Thioredoxin_2"/>
    <property type="match status" value="1"/>
</dbReference>
<dbReference type="EMBL" id="JAJNDC010000002">
    <property type="protein sequence ID" value="MCW9713235.1"/>
    <property type="molecule type" value="Genomic_DNA"/>
</dbReference>
<reference evidence="5 6" key="1">
    <citation type="submission" date="2021-11" db="EMBL/GenBank/DDBJ databases">
        <title>Aliifidinibius sp. nov., a new bacterium isolated from saline soil.</title>
        <authorList>
            <person name="Galisteo C."/>
            <person name="De La Haba R."/>
            <person name="Sanchez-Porro C."/>
            <person name="Ventosa A."/>
        </authorList>
    </citation>
    <scope>NUCLEOTIDE SEQUENCE [LARGE SCALE GENOMIC DNA]</scope>
    <source>
        <strain evidence="5 6">KACC 190600</strain>
    </source>
</reference>
<accession>A0ABT3PZD8</accession>
<evidence type="ECO:0000259" key="4">
    <source>
        <dbReference type="PROSITE" id="PS51352"/>
    </source>
</evidence>
<feature type="chain" id="PRO_5047490859" evidence="3">
    <location>
        <begin position="29"/>
        <end position="171"/>
    </location>
</feature>
<dbReference type="InterPro" id="IPR051099">
    <property type="entry name" value="AGR/TXD"/>
</dbReference>
<dbReference type="PROSITE" id="PS00194">
    <property type="entry name" value="THIOREDOXIN_1"/>
    <property type="match status" value="1"/>
</dbReference>
<evidence type="ECO:0000313" key="6">
    <source>
        <dbReference type="Proteomes" id="UP001207337"/>
    </source>
</evidence>
<dbReference type="PROSITE" id="PS51352">
    <property type="entry name" value="THIOREDOXIN_2"/>
    <property type="match status" value="1"/>
</dbReference>
<evidence type="ECO:0000256" key="1">
    <source>
        <dbReference type="ARBA" id="ARBA00022729"/>
    </source>
</evidence>
<dbReference type="RefSeq" id="WP_265789767.1">
    <property type="nucleotide sequence ID" value="NZ_BAABRS010000002.1"/>
</dbReference>
<proteinExistence type="predicted"/>
<dbReference type="Proteomes" id="UP001207337">
    <property type="component" value="Unassembled WGS sequence"/>
</dbReference>
<dbReference type="InterPro" id="IPR012336">
    <property type="entry name" value="Thioredoxin-like_fold"/>
</dbReference>
<dbReference type="Gene3D" id="3.40.30.10">
    <property type="entry name" value="Glutaredoxin"/>
    <property type="match status" value="1"/>
</dbReference>
<dbReference type="PANTHER" id="PTHR15337">
    <property type="entry name" value="ANTERIOR GRADIENT PROTEIN-RELATED"/>
    <property type="match status" value="1"/>
</dbReference>
<feature type="signal peptide" evidence="3">
    <location>
        <begin position="1"/>
        <end position="28"/>
    </location>
</feature>
<dbReference type="InterPro" id="IPR036249">
    <property type="entry name" value="Thioredoxin-like_sf"/>
</dbReference>
<feature type="domain" description="Thioredoxin" evidence="4">
    <location>
        <begin position="18"/>
        <end position="153"/>
    </location>
</feature>
<protein>
    <submittedName>
        <fullName evidence="5">Thioredoxin fold domain-containing protein</fullName>
    </submittedName>
</protein>
<dbReference type="SUPFAM" id="SSF52833">
    <property type="entry name" value="Thioredoxin-like"/>
    <property type="match status" value="1"/>
</dbReference>
<organism evidence="5 6">
    <name type="scientific">Fodinibius salicampi</name>
    <dbReference type="NCBI Taxonomy" id="1920655"/>
    <lineage>
        <taxon>Bacteria</taxon>
        <taxon>Pseudomonadati</taxon>
        <taxon>Balneolota</taxon>
        <taxon>Balneolia</taxon>
        <taxon>Balneolales</taxon>
        <taxon>Balneolaceae</taxon>
        <taxon>Fodinibius</taxon>
    </lineage>
</organism>
<keyword evidence="1 3" id="KW-0732">Signal</keyword>
<evidence type="ECO:0000313" key="5">
    <source>
        <dbReference type="EMBL" id="MCW9713235.1"/>
    </source>
</evidence>
<dbReference type="InterPro" id="IPR013766">
    <property type="entry name" value="Thioredoxin_domain"/>
</dbReference>
<name>A0ABT3PZD8_9BACT</name>
<keyword evidence="2" id="KW-0676">Redox-active center</keyword>
<gene>
    <name evidence="5" type="ORF">LQ318_09990</name>
</gene>
<sequence>MISTKTHLWFKCLLAALLLAGWHLPATAQSNAEVEWQPFETAIEIADSSNRPILIHVWAPWCGWCQKMEREVYPRLTPELSDHFIITRLNRGDHETTHQYKGQKLTSFRLAQKLTAESVPTIIFLSSNGDYLLRLPGFIEADNLHPVLKYISSNAYVQHSFEAFNKRRKEF</sequence>
<dbReference type="InterPro" id="IPR017937">
    <property type="entry name" value="Thioredoxin_CS"/>
</dbReference>
<evidence type="ECO:0000256" key="3">
    <source>
        <dbReference type="SAM" id="SignalP"/>
    </source>
</evidence>
<comment type="caution">
    <text evidence="5">The sequence shown here is derived from an EMBL/GenBank/DDBJ whole genome shotgun (WGS) entry which is preliminary data.</text>
</comment>
<dbReference type="PANTHER" id="PTHR15337:SF11">
    <property type="entry name" value="THIOREDOXIN DOMAIN-CONTAINING PROTEIN"/>
    <property type="match status" value="1"/>
</dbReference>